<reference evidence="1" key="1">
    <citation type="submission" date="2021-06" db="EMBL/GenBank/DDBJ databases">
        <title>Complete genome sequence of Stenotrophomonas maltophilia phage Siara.</title>
        <authorList>
            <person name="Marmion J."/>
            <person name="Tate N."/>
            <person name="Clark J."/>
            <person name="Le T."/>
            <person name="Liu M."/>
            <person name="Burrowes B."/>
            <person name="Gill J."/>
        </authorList>
    </citation>
    <scope>NUCLEOTIDE SEQUENCE</scope>
</reference>
<dbReference type="Proteomes" id="UP000827319">
    <property type="component" value="Segment"/>
</dbReference>
<sequence>MIRILYVSHGHRHIACAVEDIIGMLGGANVDQVRSTTGEVVSKGGIHFRIIRPDRPSQMEDAVRGQYFDLLVIDPSLLERIRRYENTFDMVEWQKALSMVRTRIMPTTVTKEHLNG</sequence>
<dbReference type="EMBL" id="MZ326859">
    <property type="protein sequence ID" value="QYW02024.1"/>
    <property type="molecule type" value="Genomic_DNA"/>
</dbReference>
<proteinExistence type="predicted"/>
<organism evidence="1 2">
    <name type="scientific">Stenotrophomonas phage Siara</name>
    <dbReference type="NCBI Taxonomy" id="2859658"/>
    <lineage>
        <taxon>Viruses</taxon>
        <taxon>Duplodnaviria</taxon>
        <taxon>Heunggongvirae</taxon>
        <taxon>Uroviricota</taxon>
        <taxon>Caudoviricetes</taxon>
        <taxon>Beaumontvirinae</taxon>
        <taxon>Siaravirus</taxon>
        <taxon>Siaravirus siara</taxon>
    </lineage>
</organism>
<accession>A0AAE7WMM5</accession>
<name>A0AAE7WMM5_9CAUD</name>
<evidence type="ECO:0000313" key="2">
    <source>
        <dbReference type="Proteomes" id="UP000827319"/>
    </source>
</evidence>
<protein>
    <submittedName>
        <fullName evidence="1">Uncharacterized protein</fullName>
    </submittedName>
</protein>
<keyword evidence="2" id="KW-1185">Reference proteome</keyword>
<gene>
    <name evidence="1" type="ORF">CPT_Siara_021</name>
</gene>
<evidence type="ECO:0000313" key="1">
    <source>
        <dbReference type="EMBL" id="QYW02024.1"/>
    </source>
</evidence>